<gene>
    <name evidence="2" type="ORF">Klosneuvirus_2_109</name>
</gene>
<name>A0A1V0SIY1_9VIRU</name>
<feature type="coiled-coil region" evidence="1">
    <location>
        <begin position="105"/>
        <end position="132"/>
    </location>
</feature>
<sequence>MEKQTVAPKIANKPVTRSTCPNIAPVEAKVSLNLPILLGDQQTQSTSQQASPSIAPVKMIPVDALVAILNALPHDQRVAIANALNTASAGPSVATAPVINIKTSDEDAKKALTAAENAVKTAQAKVAEMASRAAAHDQQVASVNTEKANFKITAETLEKSIKGFLQTLAGKDHIIASNIIEPAQCFMHCLQALNDVQRKTEECWNKLSQLTMEKGVISSEMKAAQDALVKADADLQKAQQLRKQ</sequence>
<keyword evidence="1" id="KW-0175">Coiled coil</keyword>
<accession>A0A1V0SIY1</accession>
<dbReference type="EMBL" id="KY684109">
    <property type="protein sequence ID" value="ARF11673.1"/>
    <property type="molecule type" value="Genomic_DNA"/>
</dbReference>
<reference evidence="2" key="1">
    <citation type="journal article" date="2017" name="Science">
        <title>Giant viruses with an expanded complement of translation system components.</title>
        <authorList>
            <person name="Schulz F."/>
            <person name="Yutin N."/>
            <person name="Ivanova N.N."/>
            <person name="Ortega D.R."/>
            <person name="Lee T.K."/>
            <person name="Vierheilig J."/>
            <person name="Daims H."/>
            <person name="Horn M."/>
            <person name="Wagner M."/>
            <person name="Jensen G.J."/>
            <person name="Kyrpides N.C."/>
            <person name="Koonin E.V."/>
            <person name="Woyke T."/>
        </authorList>
    </citation>
    <scope>NUCLEOTIDE SEQUENCE</scope>
    <source>
        <strain evidence="2">KNV1</strain>
    </source>
</reference>
<protein>
    <submittedName>
        <fullName evidence="2">Uncharacterized protein</fullName>
    </submittedName>
</protein>
<evidence type="ECO:0000256" key="1">
    <source>
        <dbReference type="SAM" id="Coils"/>
    </source>
</evidence>
<proteinExistence type="predicted"/>
<evidence type="ECO:0000313" key="2">
    <source>
        <dbReference type="EMBL" id="ARF11673.1"/>
    </source>
</evidence>
<organism evidence="2">
    <name type="scientific">Klosneuvirus KNV1</name>
    <dbReference type="NCBI Taxonomy" id="1977640"/>
    <lineage>
        <taxon>Viruses</taxon>
        <taxon>Varidnaviria</taxon>
        <taxon>Bamfordvirae</taxon>
        <taxon>Nucleocytoviricota</taxon>
        <taxon>Megaviricetes</taxon>
        <taxon>Imitervirales</taxon>
        <taxon>Mimiviridae</taxon>
        <taxon>Klosneuvirinae</taxon>
        <taxon>Klosneuvirus</taxon>
    </lineage>
</organism>